<dbReference type="EMBL" id="WMBE01000002">
    <property type="protein sequence ID" value="MDG0866533.1"/>
    <property type="molecule type" value="Genomic_DNA"/>
</dbReference>
<dbReference type="Proteomes" id="UP001321249">
    <property type="component" value="Unassembled WGS sequence"/>
</dbReference>
<accession>A0AAJ6CVX8</accession>
<dbReference type="AlphaFoldDB" id="A0AAJ6CVX8"/>
<sequence length="59" mass="6299">MAKAAVSIITFIMMAIIMVSIITSIPKSLSNNGAQMQPAYSPGAATSPTDYAKHIMKKR</sequence>
<gene>
    <name evidence="3" type="ORF">GKO46_05525</name>
    <name evidence="4" type="ORF">GKO48_13770</name>
</gene>
<keyword evidence="2" id="KW-0472">Membrane</keyword>
<reference evidence="5 6" key="1">
    <citation type="submission" date="2019-11" db="EMBL/GenBank/DDBJ databases">
        <authorList>
            <person name="Cho J.-C."/>
        </authorList>
    </citation>
    <scope>NUCLEOTIDE SEQUENCE [LARGE SCALE GENOMIC DNA]</scope>
    <source>
        <strain evidence="4 5">JH1073</strain>
        <strain evidence="3 6">JH702</strain>
    </source>
</reference>
<reference evidence="5" key="3">
    <citation type="submission" date="2023-06" db="EMBL/GenBank/DDBJ databases">
        <title>Pangenomics reveal diversification of enzyme families and niche specialization in globally abundant SAR202 bacteria.</title>
        <authorList>
            <person name="Saw J.H.W."/>
        </authorList>
    </citation>
    <scope>NUCLEOTIDE SEQUENCE [LARGE SCALE GENOMIC DNA]</scope>
    <source>
        <strain evidence="5">JH1073</strain>
    </source>
</reference>
<proteinExistence type="predicted"/>
<dbReference type="RefSeq" id="WP_342824030.1">
    <property type="nucleotide sequence ID" value="NZ_CP046146.1"/>
</dbReference>
<keyword evidence="2" id="KW-1133">Transmembrane helix</keyword>
<dbReference type="Proteomes" id="UP001219901">
    <property type="component" value="Chromosome"/>
</dbReference>
<evidence type="ECO:0000313" key="3">
    <source>
        <dbReference type="EMBL" id="MDG0866533.1"/>
    </source>
</evidence>
<feature type="region of interest" description="Disordered" evidence="1">
    <location>
        <begin position="33"/>
        <end position="59"/>
    </location>
</feature>
<evidence type="ECO:0000313" key="6">
    <source>
        <dbReference type="Proteomes" id="UP001321249"/>
    </source>
</evidence>
<reference evidence="4" key="2">
    <citation type="journal article" date="2023" name="Nat. Commun.">
        <title>Cultivation of marine bacteria of the SAR202 clade.</title>
        <authorList>
            <person name="Lim Y."/>
            <person name="Seo J.H."/>
            <person name="Giovannoni S.J."/>
            <person name="Kang I."/>
            <person name="Cho J.C."/>
        </authorList>
    </citation>
    <scope>NUCLEOTIDE SEQUENCE</scope>
    <source>
        <strain evidence="4">JH1073</strain>
    </source>
</reference>
<dbReference type="EMBL" id="CP046147">
    <property type="protein sequence ID" value="WFG40624.1"/>
    <property type="molecule type" value="Genomic_DNA"/>
</dbReference>
<organism evidence="4 5">
    <name type="scientific">Candidatus Lucifugimonas marina</name>
    <dbReference type="NCBI Taxonomy" id="3038979"/>
    <lineage>
        <taxon>Bacteria</taxon>
        <taxon>Bacillati</taxon>
        <taxon>Chloroflexota</taxon>
        <taxon>Dehalococcoidia</taxon>
        <taxon>SAR202 cluster</taxon>
        <taxon>Candidatus Lucifugimonadales</taxon>
        <taxon>Candidatus Lucifugimonadaceae</taxon>
        <taxon>Candidatus Lucifugimonas</taxon>
    </lineage>
</organism>
<name>A0AAJ6CVX8_9CHLR</name>
<keyword evidence="2" id="KW-0812">Transmembrane</keyword>
<evidence type="ECO:0000313" key="5">
    <source>
        <dbReference type="Proteomes" id="UP001219901"/>
    </source>
</evidence>
<keyword evidence="5" id="KW-1185">Reference proteome</keyword>
<evidence type="ECO:0000256" key="2">
    <source>
        <dbReference type="SAM" id="Phobius"/>
    </source>
</evidence>
<feature type="transmembrane region" description="Helical" evidence="2">
    <location>
        <begin position="6"/>
        <end position="26"/>
    </location>
</feature>
<evidence type="ECO:0000313" key="4">
    <source>
        <dbReference type="EMBL" id="WFG40624.1"/>
    </source>
</evidence>
<evidence type="ECO:0000256" key="1">
    <source>
        <dbReference type="SAM" id="MobiDB-lite"/>
    </source>
</evidence>
<protein>
    <submittedName>
        <fullName evidence="4">Uncharacterized protein</fullName>
    </submittedName>
</protein>